<evidence type="ECO:0008006" key="3">
    <source>
        <dbReference type="Google" id="ProtNLM"/>
    </source>
</evidence>
<dbReference type="GO" id="GO:0016788">
    <property type="term" value="F:hydrolase activity, acting on ester bonds"/>
    <property type="evidence" value="ECO:0007669"/>
    <property type="project" value="InterPro"/>
</dbReference>
<dbReference type="AlphaFoldDB" id="A0A6C0KFR4"/>
<dbReference type="GO" id="GO:0006310">
    <property type="term" value="P:DNA recombination"/>
    <property type="evidence" value="ECO:0007669"/>
    <property type="project" value="InterPro"/>
</dbReference>
<accession>A0A6C0KFR4</accession>
<protein>
    <recommendedName>
        <fullName evidence="3">Mitochondrial resolvase Ydc2 catalytic domain-containing protein</fullName>
    </recommendedName>
</protein>
<sequence length="207" mass="24549">MFVLSIDVGLIHLGLSFADVNDDGTLLEIFWVDLIDITTYTHRKSGKIVSESQECPLYHTRTISDWVDHFIHENKPFFEEADVILVERQPPNGLTAVEQLIFSKFRAKTYLISPRNVHSYFNLTSLDYDQRKVYSEKIASRHIPDYLAEQMTMYDRVHDIADSVCILLYWCNKRKKAHDIDERRRRHFGIFHEDGLTTFEKLERFRY</sequence>
<dbReference type="GO" id="GO:0000400">
    <property type="term" value="F:four-way junction DNA binding"/>
    <property type="evidence" value="ECO:0007669"/>
    <property type="project" value="InterPro"/>
</dbReference>
<evidence type="ECO:0000313" key="2">
    <source>
        <dbReference type="EMBL" id="QHU15976.1"/>
    </source>
</evidence>
<evidence type="ECO:0000256" key="1">
    <source>
        <dbReference type="ARBA" id="ARBA00022801"/>
    </source>
</evidence>
<organism evidence="2">
    <name type="scientific">viral metagenome</name>
    <dbReference type="NCBI Taxonomy" id="1070528"/>
    <lineage>
        <taxon>unclassified sequences</taxon>
        <taxon>metagenomes</taxon>
        <taxon>organismal metagenomes</taxon>
    </lineage>
</organism>
<dbReference type="Pfam" id="PF04848">
    <property type="entry name" value="Pox_A22"/>
    <property type="match status" value="1"/>
</dbReference>
<reference evidence="2" key="1">
    <citation type="journal article" date="2020" name="Nature">
        <title>Giant virus diversity and host interactions through global metagenomics.</title>
        <authorList>
            <person name="Schulz F."/>
            <person name="Roux S."/>
            <person name="Paez-Espino D."/>
            <person name="Jungbluth S."/>
            <person name="Walsh D.A."/>
            <person name="Denef V.J."/>
            <person name="McMahon K.D."/>
            <person name="Konstantinidis K.T."/>
            <person name="Eloe-Fadrosh E.A."/>
            <person name="Kyrpides N.C."/>
            <person name="Woyke T."/>
        </authorList>
    </citation>
    <scope>NUCLEOTIDE SEQUENCE</scope>
    <source>
        <strain evidence="2">GVMAG-S-3300010158-109</strain>
    </source>
</reference>
<dbReference type="SUPFAM" id="SSF53098">
    <property type="entry name" value="Ribonuclease H-like"/>
    <property type="match status" value="1"/>
</dbReference>
<dbReference type="GO" id="GO:0000287">
    <property type="term" value="F:magnesium ion binding"/>
    <property type="evidence" value="ECO:0007669"/>
    <property type="project" value="InterPro"/>
</dbReference>
<proteinExistence type="predicted"/>
<keyword evidence="1" id="KW-0378">Hydrolase</keyword>
<name>A0A6C0KFR4_9ZZZZ</name>
<dbReference type="EMBL" id="MN740871">
    <property type="protein sequence ID" value="QHU15976.1"/>
    <property type="molecule type" value="Genomic_DNA"/>
</dbReference>
<dbReference type="InterPro" id="IPR012337">
    <property type="entry name" value="RNaseH-like_sf"/>
</dbReference>
<dbReference type="GO" id="GO:0006281">
    <property type="term" value="P:DNA repair"/>
    <property type="evidence" value="ECO:0007669"/>
    <property type="project" value="InterPro"/>
</dbReference>
<dbReference type="InterPro" id="IPR006932">
    <property type="entry name" value="HJ-resolvase_A22"/>
</dbReference>